<evidence type="ECO:0000256" key="2">
    <source>
        <dbReference type="ARBA" id="ARBA00011245"/>
    </source>
</evidence>
<dbReference type="InterPro" id="IPR029483">
    <property type="entry name" value="GH97_C"/>
</dbReference>
<dbReference type="PANTHER" id="PTHR35803:SF3">
    <property type="entry name" value="ALPHA-GLUCOSIDASE"/>
    <property type="match status" value="1"/>
</dbReference>
<dbReference type="Pfam" id="PF14508">
    <property type="entry name" value="GH97_N"/>
    <property type="match status" value="1"/>
</dbReference>
<name>A0A327XAC2_LARAB</name>
<dbReference type="InterPro" id="IPR052720">
    <property type="entry name" value="Glycosyl_hydrolase_97"/>
</dbReference>
<organism evidence="7 8">
    <name type="scientific">Larkinella arboricola</name>
    <dbReference type="NCBI Taxonomy" id="643671"/>
    <lineage>
        <taxon>Bacteria</taxon>
        <taxon>Pseudomonadati</taxon>
        <taxon>Bacteroidota</taxon>
        <taxon>Cytophagia</taxon>
        <taxon>Cytophagales</taxon>
        <taxon>Spirosomataceae</taxon>
        <taxon>Larkinella</taxon>
    </lineage>
</organism>
<dbReference type="InterPro" id="IPR017853">
    <property type="entry name" value="GH"/>
</dbReference>
<feature type="domain" description="Glycosyl-hydrolase 97 catalytic" evidence="4">
    <location>
        <begin position="294"/>
        <end position="445"/>
    </location>
</feature>
<dbReference type="InterPro" id="IPR013785">
    <property type="entry name" value="Aldolase_TIM"/>
</dbReference>
<dbReference type="GO" id="GO:0030246">
    <property type="term" value="F:carbohydrate binding"/>
    <property type="evidence" value="ECO:0007669"/>
    <property type="project" value="InterPro"/>
</dbReference>
<dbReference type="Gene3D" id="2.70.98.10">
    <property type="match status" value="1"/>
</dbReference>
<comment type="cofactor">
    <cofactor evidence="1">
        <name>Ca(2+)</name>
        <dbReference type="ChEBI" id="CHEBI:29108"/>
    </cofactor>
</comment>
<evidence type="ECO:0000313" key="8">
    <source>
        <dbReference type="Proteomes" id="UP000248790"/>
    </source>
</evidence>
<comment type="caution">
    <text evidence="7">The sequence shown here is derived from an EMBL/GenBank/DDBJ whole genome shotgun (WGS) entry which is preliminary data.</text>
</comment>
<dbReference type="Pfam" id="PF14509">
    <property type="entry name" value="GH97_C"/>
    <property type="match status" value="1"/>
</dbReference>
<dbReference type="InterPro" id="IPR014718">
    <property type="entry name" value="GH-type_carb-bd"/>
</dbReference>
<feature type="domain" description="Glycosyl-hydrolase 97 N-terminal" evidence="5">
    <location>
        <begin position="32"/>
        <end position="275"/>
    </location>
</feature>
<evidence type="ECO:0000259" key="6">
    <source>
        <dbReference type="Pfam" id="PF14509"/>
    </source>
</evidence>
<dbReference type="InterPro" id="IPR029486">
    <property type="entry name" value="GH97_N"/>
</dbReference>
<dbReference type="EMBL" id="QLMC01000001">
    <property type="protein sequence ID" value="RAK02803.1"/>
    <property type="molecule type" value="Genomic_DNA"/>
</dbReference>
<reference evidence="7 8" key="1">
    <citation type="submission" date="2018-06" db="EMBL/GenBank/DDBJ databases">
        <title>Genomic Encyclopedia of Archaeal and Bacterial Type Strains, Phase II (KMG-II): from individual species to whole genera.</title>
        <authorList>
            <person name="Goeker M."/>
        </authorList>
    </citation>
    <scope>NUCLEOTIDE SEQUENCE [LARGE SCALE GENOMIC DNA]</scope>
    <source>
        <strain evidence="7 8">DSM 21851</strain>
    </source>
</reference>
<dbReference type="PANTHER" id="PTHR35803">
    <property type="entry name" value="GLUCAN 1,4-ALPHA-GLUCOSIDASE SUSB-RELATED"/>
    <property type="match status" value="1"/>
</dbReference>
<dbReference type="Pfam" id="PF10566">
    <property type="entry name" value="Glyco_hydro_97"/>
    <property type="match status" value="1"/>
</dbReference>
<gene>
    <name evidence="7" type="ORF">LX87_00923</name>
</gene>
<proteinExistence type="predicted"/>
<keyword evidence="3" id="KW-0106">Calcium</keyword>
<keyword evidence="8" id="KW-1185">Reference proteome</keyword>
<comment type="subunit">
    <text evidence="2">Monomer.</text>
</comment>
<dbReference type="SUPFAM" id="SSF51445">
    <property type="entry name" value="(Trans)glycosidases"/>
    <property type="match status" value="1"/>
</dbReference>
<evidence type="ECO:0000259" key="5">
    <source>
        <dbReference type="Pfam" id="PF14508"/>
    </source>
</evidence>
<evidence type="ECO:0000313" key="7">
    <source>
        <dbReference type="EMBL" id="RAK02803.1"/>
    </source>
</evidence>
<evidence type="ECO:0000256" key="1">
    <source>
        <dbReference type="ARBA" id="ARBA00001913"/>
    </source>
</evidence>
<sequence>MTYLKHNARRFFLFFILFNTRLIAQTPDSLEVRSPNGRLRFAFSIQAEGVPTYEIQDQNRPIILPSPLGLSSNPNGRNTSWDRNLRVVSVTRNRRDTTWKPVWGERSVIPDRFNELVINLQHTSGNRGALQVIARAYDEGIAFRYSFPENMRTQILDIGQEQTHFSLPVGTKAYFTSHAQGSYEERNPENWTQGAELPVTLKLPNGSWASIAQAEQTNYPRIRLHTASPGQLVSRLFGDVTETSPYALPWRVVLVGDRPGDLMERNYLIQNLNPPTEIKDVSWIQPGKVMREVTLSTSGAKELVDFAVEQNIDYIHFDAGWYGHEYEVGSDATTVTVDPRRNPKGDLDLPEVIRYARSKGKKVILYVNHRALERQLDTLFPLFKSWGVSGVKFGFVHTGSHRWTVWVHEAVRKAAQHQLVVDIHDEYSPTGFSRTFPNLLTQEGIRGNEEFPSATHNTVLPFTRFIAGAADYTFCFNEPRLKNTKGHQLALTVIYFSPLQYLYWYGKPEHYPDREEISFWKNLPTVWDDTKVVEGTPGQWVSVARRKGKDWYLGTITNTEARKASVPLTFLEPGKTYTAECHEDDGTGKVRKTVRKVTAKDQLPVTLLASGGQAVVLKPVK</sequence>
<dbReference type="InterPro" id="IPR019563">
    <property type="entry name" value="GH97_catalytic"/>
</dbReference>
<evidence type="ECO:0000259" key="4">
    <source>
        <dbReference type="Pfam" id="PF10566"/>
    </source>
</evidence>
<accession>A0A327XAC2</accession>
<dbReference type="RefSeq" id="WP_111626971.1">
    <property type="nucleotide sequence ID" value="NZ_QLMC01000001.1"/>
</dbReference>
<feature type="domain" description="Glycosyl-hydrolase 97 C-terminal oligomerisation" evidence="6">
    <location>
        <begin position="526"/>
        <end position="618"/>
    </location>
</feature>
<evidence type="ECO:0000256" key="3">
    <source>
        <dbReference type="ARBA" id="ARBA00022837"/>
    </source>
</evidence>
<dbReference type="Gene3D" id="3.20.20.70">
    <property type="entry name" value="Aldolase class I"/>
    <property type="match status" value="1"/>
</dbReference>
<dbReference type="Proteomes" id="UP000248790">
    <property type="component" value="Unassembled WGS sequence"/>
</dbReference>
<dbReference type="OrthoDB" id="57532at2"/>
<protein>
    <submittedName>
        <fullName evidence="7">Alpha-glucosidase</fullName>
    </submittedName>
</protein>
<dbReference type="AlphaFoldDB" id="A0A327XAC2"/>